<evidence type="ECO:0000313" key="2">
    <source>
        <dbReference type="Proteomes" id="UP001163321"/>
    </source>
</evidence>
<comment type="caution">
    <text evidence="1">The sequence shown here is derived from an EMBL/GenBank/DDBJ whole genome shotgun (WGS) entry which is preliminary data.</text>
</comment>
<keyword evidence="2" id="KW-1185">Reference proteome</keyword>
<reference evidence="1 2" key="1">
    <citation type="journal article" date="2022" name="bioRxiv">
        <title>The genome of the oomycete Peronosclerospora sorghi, a cosmopolitan pathogen of maize and sorghum, is inflated with dispersed pseudogenes.</title>
        <authorList>
            <person name="Fletcher K."/>
            <person name="Martin F."/>
            <person name="Isakeit T."/>
            <person name="Cavanaugh K."/>
            <person name="Magill C."/>
            <person name="Michelmore R."/>
        </authorList>
    </citation>
    <scope>NUCLEOTIDE SEQUENCE [LARGE SCALE GENOMIC DNA]</scope>
    <source>
        <strain evidence="1">P6</strain>
    </source>
</reference>
<organism evidence="1 2">
    <name type="scientific">Peronosclerospora sorghi</name>
    <dbReference type="NCBI Taxonomy" id="230839"/>
    <lineage>
        <taxon>Eukaryota</taxon>
        <taxon>Sar</taxon>
        <taxon>Stramenopiles</taxon>
        <taxon>Oomycota</taxon>
        <taxon>Peronosporomycetes</taxon>
        <taxon>Peronosporales</taxon>
        <taxon>Peronosporaceae</taxon>
        <taxon>Peronosclerospora</taxon>
    </lineage>
</organism>
<gene>
    <name evidence="1" type="ORF">PsorP6_015402</name>
</gene>
<name>A0ACC0WNU7_9STRA</name>
<accession>A0ACC0WNU7</accession>
<proteinExistence type="predicted"/>
<dbReference type="Proteomes" id="UP001163321">
    <property type="component" value="Chromosome 10"/>
</dbReference>
<dbReference type="EMBL" id="CM047589">
    <property type="protein sequence ID" value="KAI9920560.1"/>
    <property type="molecule type" value="Genomic_DNA"/>
</dbReference>
<sequence length="163" mass="18281">MTSMLLNGFSSKKQLRSTEYRMRGFDREVWHKFTLKTCLAANKLFFTLAISFDSELRPEAVTSAPLPVPMALETEVACVALFPPRDVSETLLPSRRDSVTTKQGAHMAETELIQPQPRAPRASRIYHAKAEERGAVQLNTCFRVKTCGRSLPRGPLDVESLKT</sequence>
<evidence type="ECO:0000313" key="1">
    <source>
        <dbReference type="EMBL" id="KAI9920560.1"/>
    </source>
</evidence>
<protein>
    <submittedName>
        <fullName evidence="1">Uncharacterized protein</fullName>
    </submittedName>
</protein>